<organism evidence="3 4">
    <name type="scientific">Botryotinia calthae</name>
    <dbReference type="NCBI Taxonomy" id="38488"/>
    <lineage>
        <taxon>Eukaryota</taxon>
        <taxon>Fungi</taxon>
        <taxon>Dikarya</taxon>
        <taxon>Ascomycota</taxon>
        <taxon>Pezizomycotina</taxon>
        <taxon>Leotiomycetes</taxon>
        <taxon>Helotiales</taxon>
        <taxon>Sclerotiniaceae</taxon>
        <taxon>Botryotinia</taxon>
    </lineage>
</organism>
<dbReference type="SUPFAM" id="SSF53474">
    <property type="entry name" value="alpha/beta-Hydrolases"/>
    <property type="match status" value="1"/>
</dbReference>
<evidence type="ECO:0000256" key="1">
    <source>
        <dbReference type="ARBA" id="ARBA00022801"/>
    </source>
</evidence>
<dbReference type="InterPro" id="IPR050593">
    <property type="entry name" value="LovG"/>
</dbReference>
<dbReference type="PANTHER" id="PTHR48070">
    <property type="entry name" value="ESTERASE OVCA2"/>
    <property type="match status" value="1"/>
</dbReference>
<dbReference type="Gene3D" id="3.40.50.1820">
    <property type="entry name" value="alpha/beta hydrolase"/>
    <property type="match status" value="1"/>
</dbReference>
<evidence type="ECO:0000259" key="2">
    <source>
        <dbReference type="Pfam" id="PF03959"/>
    </source>
</evidence>
<dbReference type="InterPro" id="IPR005645">
    <property type="entry name" value="FSH-like_dom"/>
</dbReference>
<comment type="caution">
    <text evidence="3">The sequence shown here is derived from an EMBL/GenBank/DDBJ whole genome shotgun (WGS) entry which is preliminary data.</text>
</comment>
<dbReference type="GO" id="GO:0005737">
    <property type="term" value="C:cytoplasm"/>
    <property type="evidence" value="ECO:0007669"/>
    <property type="project" value="TreeGrafter"/>
</dbReference>
<evidence type="ECO:0000313" key="3">
    <source>
        <dbReference type="EMBL" id="TEY39883.1"/>
    </source>
</evidence>
<name>A0A4Y8CQY2_9HELO</name>
<evidence type="ECO:0000313" key="4">
    <source>
        <dbReference type="Proteomes" id="UP000297299"/>
    </source>
</evidence>
<reference evidence="3 4" key="1">
    <citation type="submission" date="2017-11" db="EMBL/GenBank/DDBJ databases">
        <title>Comparative genomics of Botrytis spp.</title>
        <authorList>
            <person name="Valero-Jimenez C.A."/>
            <person name="Tapia P."/>
            <person name="Veloso J."/>
            <person name="Silva-Moreno E."/>
            <person name="Staats M."/>
            <person name="Valdes J.H."/>
            <person name="Van Kan J.A.L."/>
        </authorList>
    </citation>
    <scope>NUCLEOTIDE SEQUENCE [LARGE SCALE GENOMIC DNA]</scope>
    <source>
        <strain evidence="3 4">MUCL2830</strain>
    </source>
</reference>
<sequence length="232" mass="25295">MRFLCLHGTGTNSQIFEMQSAALRSELGGNHTFQFLEGVIAVPPVPEIATYLTGKDECFTYFDYGSKDSISKALKDLGRYVVEEGPFDGIMAFSHGVSLASMFVIQSLQKSCEVLPGSPHYPAQTPCPIFKCAVFLSGVRPTNMGLSVEEDGQIRFLDEHLDGVIIDIPTAHIFAFNDAVIPGESKKLTELCASDTRAIFVHDQGHEVPKSREAVLGAVHVIRRVIDCASAM</sequence>
<dbReference type="InterPro" id="IPR029058">
    <property type="entry name" value="AB_hydrolase_fold"/>
</dbReference>
<dbReference type="Pfam" id="PF03959">
    <property type="entry name" value="FSH1"/>
    <property type="match status" value="1"/>
</dbReference>
<feature type="domain" description="Serine hydrolase" evidence="2">
    <location>
        <begin position="2"/>
        <end position="214"/>
    </location>
</feature>
<dbReference type="Proteomes" id="UP000297299">
    <property type="component" value="Unassembled WGS sequence"/>
</dbReference>
<dbReference type="GO" id="GO:0019748">
    <property type="term" value="P:secondary metabolic process"/>
    <property type="evidence" value="ECO:0007669"/>
    <property type="project" value="TreeGrafter"/>
</dbReference>
<dbReference type="AlphaFoldDB" id="A0A4Y8CQY2"/>
<keyword evidence="1" id="KW-0378">Hydrolase</keyword>
<dbReference type="GO" id="GO:0016787">
    <property type="term" value="F:hydrolase activity"/>
    <property type="evidence" value="ECO:0007669"/>
    <property type="project" value="UniProtKB-KW"/>
</dbReference>
<accession>A0A4Y8CQY2</accession>
<proteinExistence type="predicted"/>
<protein>
    <recommendedName>
        <fullName evidence="2">Serine hydrolase domain-containing protein</fullName>
    </recommendedName>
</protein>
<dbReference type="GO" id="GO:0005634">
    <property type="term" value="C:nucleus"/>
    <property type="evidence" value="ECO:0007669"/>
    <property type="project" value="TreeGrafter"/>
</dbReference>
<gene>
    <name evidence="3" type="ORF">BOTCAL_0448g00090</name>
</gene>
<keyword evidence="4" id="KW-1185">Reference proteome</keyword>
<dbReference type="PANTHER" id="PTHR48070:SF4">
    <property type="entry name" value="ESTERASE ALNB"/>
    <property type="match status" value="1"/>
</dbReference>
<dbReference type="EMBL" id="PHWZ01000447">
    <property type="protein sequence ID" value="TEY39883.1"/>
    <property type="molecule type" value="Genomic_DNA"/>
</dbReference>
<dbReference type="OrthoDB" id="2094269at2759"/>